<feature type="region of interest" description="Disordered" evidence="1">
    <location>
        <begin position="362"/>
        <end position="391"/>
    </location>
</feature>
<sequence>MSSKRHPDVQGVGRKAKRQRQRRHLYFVVDDGDGYAIRKIDLSPDYDSDDDAARHEDGEIETVGAAWSPLPEALIRLPAQTGEFFVASGTKILITNCGWPEHAVPVFDVHSRSLALGPRPHSRTCPHTPIYMPVARNVVSVDAGSSTKLLYPPPPERSSFAWSWLCFEFVPKKRISAEFRPSRPGAKSIFQPKLVEFEKSQTENQNAGSWDKLADKPPFRRVDVTCHAAHPDGRTLFVSTVSKGAPATFTLDTGAEDGVGVWKQHGSWKLPFKGQALFDPALDAWVGLSGDKDTLGHLCSSDVPPVDADDAGSETAPMWRLSKEKLFCRDPGEEHLGAELVYMGGRSKFCILQCFSIVYDEKDDDDDEGDSYQEDDIDDESDPYKEEVNEENLPRRHLLQLITFTLKYDKNGELTTAKRRRVRCFELLRHADPLFDDVRAFWI</sequence>
<dbReference type="Gramene" id="TraesCAD_scaffold_028526_01G000400.1">
    <property type="protein sequence ID" value="TraesCAD_scaffold_028526_01G000400.1"/>
    <property type="gene ID" value="TraesCAD_scaffold_028526_01G000400"/>
</dbReference>
<dbReference type="Gramene" id="TraesCS5D03G0944900.1">
    <property type="protein sequence ID" value="TraesCS5D03G0944900.1.CDS"/>
    <property type="gene ID" value="TraesCS5D03G0944900"/>
</dbReference>
<dbReference type="OrthoDB" id="682031at2759"/>
<name>A0A3B6MYU9_WHEAT</name>
<dbReference type="InterPro" id="IPR012871">
    <property type="entry name" value="DUF1668_ORYSA"/>
</dbReference>
<protein>
    <recommendedName>
        <fullName evidence="4">DUF1618 domain-containing protein</fullName>
    </recommendedName>
</protein>
<dbReference type="PANTHER" id="PTHR33085">
    <property type="entry name" value="OS12G0113100 PROTEIN-RELATED"/>
    <property type="match status" value="1"/>
</dbReference>
<dbReference type="Gramene" id="TraesCS5D02G428700.1">
    <property type="protein sequence ID" value="TraesCS5D02G428700.1"/>
    <property type="gene ID" value="TraesCS5D02G428700"/>
</dbReference>
<evidence type="ECO:0000313" key="3">
    <source>
        <dbReference type="Proteomes" id="UP000019116"/>
    </source>
</evidence>
<proteinExistence type="predicted"/>
<feature type="compositionally biased region" description="Acidic residues" evidence="1">
    <location>
        <begin position="362"/>
        <end position="381"/>
    </location>
</feature>
<reference evidence="2" key="2">
    <citation type="submission" date="2018-10" db="UniProtKB">
        <authorList>
            <consortium name="EnsemblPlants"/>
        </authorList>
    </citation>
    <scope>IDENTIFICATION</scope>
</reference>
<dbReference type="PANTHER" id="PTHR33085:SF82">
    <property type="entry name" value="DUF1618 DOMAIN-CONTAINING PROTEIN"/>
    <property type="match status" value="1"/>
</dbReference>
<accession>A0A3B6MYU9</accession>
<dbReference type="OMA" id="WELACTG"/>
<dbReference type="Pfam" id="PF07893">
    <property type="entry name" value="DUF1668"/>
    <property type="match status" value="1"/>
</dbReference>
<evidence type="ECO:0000256" key="1">
    <source>
        <dbReference type="SAM" id="MobiDB-lite"/>
    </source>
</evidence>
<reference evidence="2" key="1">
    <citation type="submission" date="2018-08" db="EMBL/GenBank/DDBJ databases">
        <authorList>
            <person name="Rossello M."/>
        </authorList>
    </citation>
    <scope>NUCLEOTIDE SEQUENCE [LARGE SCALE GENOMIC DNA]</scope>
    <source>
        <strain evidence="2">cv. Chinese Spring</strain>
    </source>
</reference>
<dbReference type="AlphaFoldDB" id="A0A3B6MYU9"/>
<evidence type="ECO:0008006" key="4">
    <source>
        <dbReference type="Google" id="ProtNLM"/>
    </source>
</evidence>
<feature type="region of interest" description="Disordered" evidence="1">
    <location>
        <begin position="1"/>
        <end position="20"/>
    </location>
</feature>
<evidence type="ECO:0000313" key="2">
    <source>
        <dbReference type="EnsemblPlants" id="TraesCS5D02G428700.1"/>
    </source>
</evidence>
<organism evidence="2">
    <name type="scientific">Triticum aestivum</name>
    <name type="common">Wheat</name>
    <dbReference type="NCBI Taxonomy" id="4565"/>
    <lineage>
        <taxon>Eukaryota</taxon>
        <taxon>Viridiplantae</taxon>
        <taxon>Streptophyta</taxon>
        <taxon>Embryophyta</taxon>
        <taxon>Tracheophyta</taxon>
        <taxon>Spermatophyta</taxon>
        <taxon>Magnoliopsida</taxon>
        <taxon>Liliopsida</taxon>
        <taxon>Poales</taxon>
        <taxon>Poaceae</taxon>
        <taxon>BOP clade</taxon>
        <taxon>Pooideae</taxon>
        <taxon>Triticodae</taxon>
        <taxon>Triticeae</taxon>
        <taxon>Triticinae</taxon>
        <taxon>Triticum</taxon>
    </lineage>
</organism>
<dbReference type="Proteomes" id="UP000019116">
    <property type="component" value="Chromosome 5D"/>
</dbReference>
<dbReference type="EnsemblPlants" id="TraesCS5D02G428700.1">
    <property type="protein sequence ID" value="TraesCS5D02G428700.1"/>
    <property type="gene ID" value="TraesCS5D02G428700"/>
</dbReference>
<keyword evidence="3" id="KW-1185">Reference proteome</keyword>